<comment type="similarity">
    <text evidence="2">Belongs to the cysteine synthase/cystathionine beta-synthase family.</text>
</comment>
<dbReference type="RefSeq" id="WP_245130985.1">
    <property type="nucleotide sequence ID" value="NZ_JALJEJ010000007.1"/>
</dbReference>
<dbReference type="Pfam" id="PF00291">
    <property type="entry name" value="PALP"/>
    <property type="match status" value="1"/>
</dbReference>
<proteinExistence type="inferred from homology"/>
<dbReference type="PROSITE" id="PS51371">
    <property type="entry name" value="CBS"/>
    <property type="match status" value="1"/>
</dbReference>
<dbReference type="FunFam" id="3.40.50.1100:FF:000003">
    <property type="entry name" value="Cystathionine beta-synthase"/>
    <property type="match status" value="1"/>
</dbReference>
<accession>A0A9X2BE09</accession>
<dbReference type="Gene3D" id="3.40.50.1100">
    <property type="match status" value="2"/>
</dbReference>
<comment type="cofactor">
    <cofactor evidence="1">
        <name>pyridoxal 5'-phosphate</name>
        <dbReference type="ChEBI" id="CHEBI:597326"/>
    </cofactor>
</comment>
<dbReference type="CDD" id="cd01561">
    <property type="entry name" value="CBS_like"/>
    <property type="match status" value="1"/>
</dbReference>
<dbReference type="InterPro" id="IPR000644">
    <property type="entry name" value="CBS_dom"/>
</dbReference>
<sequence length="453" mass="50029">MWHNNILETIGNTPMVKLNRITKDIPATVLAKIETTNPGNSIKDRMALKMIEDAEKDGRLKPGGTIIEGTSGNTGMGLAIAAVIKGYKCIFTSTDKQSKEKFDALRAFGAEVIVCPTNVDPEDPRSYYSVSSRLEREVPNSWKPNQYDNPSNSKANYEQTGPEIWEQTEGKVTHIVVGVGTGGTISGTAKYLKEKNPAIQVLGIDTYGSVFKKYKETGVFDKEEIYPYITEGIGEDFLPENVDFTLIDHFEKVTDKDAALMTREIARREGIFAGNSSGAALAGLLQMKDRFKEGDVVVVIFPDHGTRYLGKMYNEDWLRERGFLADDKLTARDILNKKENPEIITLDIEKSVLEAINTIKTQNISQIPVTQKGMVVGKVTESDILTALLENPGLKSQPISTIITAPFPFVDLNTSIDKISSMINKDNIAVLVEDEHGKIEIITQFDIITAMAG</sequence>
<reference evidence="6" key="1">
    <citation type="submission" date="2022-04" db="EMBL/GenBank/DDBJ databases">
        <title>Mucilaginibacter sp. RS28 isolated from freshwater.</title>
        <authorList>
            <person name="Ko S.-R."/>
        </authorList>
    </citation>
    <scope>NUCLEOTIDE SEQUENCE</scope>
    <source>
        <strain evidence="6">RS28</strain>
    </source>
</reference>
<evidence type="ECO:0000256" key="4">
    <source>
        <dbReference type="PROSITE-ProRule" id="PRU00703"/>
    </source>
</evidence>
<comment type="caution">
    <text evidence="6">The sequence shown here is derived from an EMBL/GenBank/DDBJ whole genome shotgun (WGS) entry which is preliminary data.</text>
</comment>
<dbReference type="Proteomes" id="UP001139450">
    <property type="component" value="Unassembled WGS sequence"/>
</dbReference>
<dbReference type="InterPro" id="IPR001216">
    <property type="entry name" value="P-phosphate_BS"/>
</dbReference>
<evidence type="ECO:0000313" key="6">
    <source>
        <dbReference type="EMBL" id="MCJ8210918.1"/>
    </source>
</evidence>
<dbReference type="InterPro" id="IPR036052">
    <property type="entry name" value="TrpB-like_PALP_sf"/>
</dbReference>
<evidence type="ECO:0000256" key="3">
    <source>
        <dbReference type="ARBA" id="ARBA00022898"/>
    </source>
</evidence>
<keyword evidence="4" id="KW-0129">CBS domain</keyword>
<evidence type="ECO:0000256" key="1">
    <source>
        <dbReference type="ARBA" id="ARBA00001933"/>
    </source>
</evidence>
<keyword evidence="3" id="KW-0663">Pyridoxal phosphate</keyword>
<dbReference type="Pfam" id="PF00571">
    <property type="entry name" value="CBS"/>
    <property type="match status" value="2"/>
</dbReference>
<dbReference type="GO" id="GO:0016765">
    <property type="term" value="F:transferase activity, transferring alkyl or aryl (other than methyl) groups"/>
    <property type="evidence" value="ECO:0007669"/>
    <property type="project" value="UniProtKB-ARBA"/>
</dbReference>
<protein>
    <submittedName>
        <fullName evidence="6">Pyridoxal-phosphate dependent enzyme</fullName>
    </submittedName>
</protein>
<dbReference type="InterPro" id="IPR001926">
    <property type="entry name" value="TrpB-like_PALP"/>
</dbReference>
<dbReference type="SUPFAM" id="SSF53686">
    <property type="entry name" value="Tryptophan synthase beta subunit-like PLP-dependent enzymes"/>
    <property type="match status" value="1"/>
</dbReference>
<evidence type="ECO:0000313" key="7">
    <source>
        <dbReference type="Proteomes" id="UP001139450"/>
    </source>
</evidence>
<feature type="domain" description="CBS" evidence="5">
    <location>
        <begin position="339"/>
        <end position="396"/>
    </location>
</feature>
<dbReference type="FunFam" id="3.40.50.1100:FF:000118">
    <property type="entry name" value="Related to CYS4-cystathionine beta-synthase"/>
    <property type="match status" value="1"/>
</dbReference>
<dbReference type="GO" id="GO:0006535">
    <property type="term" value="P:cysteine biosynthetic process from serine"/>
    <property type="evidence" value="ECO:0007669"/>
    <property type="project" value="InterPro"/>
</dbReference>
<dbReference type="SMART" id="SM00116">
    <property type="entry name" value="CBS"/>
    <property type="match status" value="1"/>
</dbReference>
<dbReference type="PROSITE" id="PS00901">
    <property type="entry name" value="CYS_SYNTHASE"/>
    <property type="match status" value="1"/>
</dbReference>
<dbReference type="EMBL" id="JALJEJ010000007">
    <property type="protein sequence ID" value="MCJ8210918.1"/>
    <property type="molecule type" value="Genomic_DNA"/>
</dbReference>
<name>A0A9X2BE09_9SPHI</name>
<evidence type="ECO:0000256" key="2">
    <source>
        <dbReference type="ARBA" id="ARBA00007103"/>
    </source>
</evidence>
<dbReference type="SUPFAM" id="SSF54631">
    <property type="entry name" value="CBS-domain pair"/>
    <property type="match status" value="1"/>
</dbReference>
<organism evidence="6 7">
    <name type="scientific">Mucilaginibacter straminoryzae</name>
    <dbReference type="NCBI Taxonomy" id="2932774"/>
    <lineage>
        <taxon>Bacteria</taxon>
        <taxon>Pseudomonadati</taxon>
        <taxon>Bacteroidota</taxon>
        <taxon>Sphingobacteriia</taxon>
        <taxon>Sphingobacteriales</taxon>
        <taxon>Sphingobacteriaceae</taxon>
        <taxon>Mucilaginibacter</taxon>
    </lineage>
</organism>
<dbReference type="InterPro" id="IPR050214">
    <property type="entry name" value="Cys_Synth/Cystath_Beta-Synth"/>
</dbReference>
<gene>
    <name evidence="6" type="ORF">MUY27_14465</name>
</gene>
<dbReference type="InterPro" id="IPR046342">
    <property type="entry name" value="CBS_dom_sf"/>
</dbReference>
<dbReference type="Gene3D" id="3.10.580.10">
    <property type="entry name" value="CBS-domain"/>
    <property type="match status" value="1"/>
</dbReference>
<evidence type="ECO:0000259" key="5">
    <source>
        <dbReference type="PROSITE" id="PS51371"/>
    </source>
</evidence>
<dbReference type="PANTHER" id="PTHR10314">
    <property type="entry name" value="CYSTATHIONINE BETA-SYNTHASE"/>
    <property type="match status" value="1"/>
</dbReference>
<dbReference type="AlphaFoldDB" id="A0A9X2BE09"/>
<keyword evidence="7" id="KW-1185">Reference proteome</keyword>